<feature type="compositionally biased region" description="Low complexity" evidence="1">
    <location>
        <begin position="410"/>
        <end position="441"/>
    </location>
</feature>
<feature type="region of interest" description="Disordered" evidence="1">
    <location>
        <begin position="405"/>
        <end position="453"/>
    </location>
</feature>
<feature type="region of interest" description="Disordered" evidence="1">
    <location>
        <begin position="118"/>
        <end position="186"/>
    </location>
</feature>
<comment type="caution">
    <text evidence="2">The sequence shown here is derived from an EMBL/GenBank/DDBJ whole genome shotgun (WGS) entry which is preliminary data.</text>
</comment>
<organism evidence="2 3">
    <name type="scientific">Anaeromyces robustus</name>
    <dbReference type="NCBI Taxonomy" id="1754192"/>
    <lineage>
        <taxon>Eukaryota</taxon>
        <taxon>Fungi</taxon>
        <taxon>Fungi incertae sedis</taxon>
        <taxon>Chytridiomycota</taxon>
        <taxon>Chytridiomycota incertae sedis</taxon>
        <taxon>Neocallimastigomycetes</taxon>
        <taxon>Neocallimastigales</taxon>
        <taxon>Neocallimastigaceae</taxon>
        <taxon>Anaeromyces</taxon>
    </lineage>
</organism>
<gene>
    <name evidence="2" type="ORF">BCR32DRAFT_281128</name>
</gene>
<proteinExistence type="predicted"/>
<evidence type="ECO:0000313" key="3">
    <source>
        <dbReference type="Proteomes" id="UP000193944"/>
    </source>
</evidence>
<protein>
    <submittedName>
        <fullName evidence="2">Uncharacterized protein</fullName>
    </submittedName>
</protein>
<evidence type="ECO:0000256" key="1">
    <source>
        <dbReference type="SAM" id="MobiDB-lite"/>
    </source>
</evidence>
<sequence length="453" mass="50824">MKYLQHYNNLNYKKSPYLSSLYNNTSHPQYKTTTTQSIPTRGYNYSQNQQLNSLSNLRNQEAALHSYIPPLTSSYTKQDYISDNDPSLQPTSILMHQNLNRSESSNALKYNQYINSKTTDLKPQPYPSLSNSVKNDNSNLNNISNNNNNNSNSNNNNNKNSNNNNNTNNNTNNNKNNSNTNITPSPMYLSELQNFIPVCNSSNKLSSLVKSNNSNNDLLKKVNYNIESGSIKTNTNSSFQDNNNHQDINLSKPIGDTLTNFKSNENLNSIHTQSNNSNKQLNLLNQPLSKANLKISPINNLSVSPSPSPQKQENMDSSVLYASTLFNQTNLSSNNNNINISFNNSPYQKPYLYNNISSYHNNGQIKSDIDNTANPGISEQYIQQNYQNKLDNLSSTNEVIAESFKDRSQSNNNVSISNSNANTNINTNNNNNNSNNNNNNNGATKLSLYSLIQ</sequence>
<evidence type="ECO:0000313" key="2">
    <source>
        <dbReference type="EMBL" id="ORX79750.1"/>
    </source>
</evidence>
<keyword evidence="3" id="KW-1185">Reference proteome</keyword>
<dbReference type="Proteomes" id="UP000193944">
    <property type="component" value="Unassembled WGS sequence"/>
</dbReference>
<feature type="compositionally biased region" description="Low complexity" evidence="1">
    <location>
        <begin position="130"/>
        <end position="181"/>
    </location>
</feature>
<name>A0A1Y1X1S2_9FUNG</name>
<dbReference type="AlphaFoldDB" id="A0A1Y1X1S2"/>
<dbReference type="STRING" id="1754192.A0A1Y1X1S2"/>
<reference evidence="2 3" key="1">
    <citation type="submission" date="2016-08" db="EMBL/GenBank/DDBJ databases">
        <title>A Parts List for Fungal Cellulosomes Revealed by Comparative Genomics.</title>
        <authorList>
            <consortium name="DOE Joint Genome Institute"/>
            <person name="Haitjema C.H."/>
            <person name="Gilmore S.P."/>
            <person name="Henske J.K."/>
            <person name="Solomon K.V."/>
            <person name="De Groot R."/>
            <person name="Kuo A."/>
            <person name="Mondo S.J."/>
            <person name="Salamov A.A."/>
            <person name="Labutti K."/>
            <person name="Zhao Z."/>
            <person name="Chiniquy J."/>
            <person name="Barry K."/>
            <person name="Brewer H.M."/>
            <person name="Purvine S.O."/>
            <person name="Wright A.T."/>
            <person name="Boxma B."/>
            <person name="Van Alen T."/>
            <person name="Hackstein J.H."/>
            <person name="Baker S.E."/>
            <person name="Grigoriev I.V."/>
            <person name="O'Malley M.A."/>
        </authorList>
    </citation>
    <scope>NUCLEOTIDE SEQUENCE [LARGE SCALE GENOMIC DNA]</scope>
    <source>
        <strain evidence="2 3">S4</strain>
    </source>
</reference>
<accession>A0A1Y1X1S2</accession>
<reference evidence="2 3" key="2">
    <citation type="submission" date="2016-08" db="EMBL/GenBank/DDBJ databases">
        <title>Pervasive Adenine N6-methylation of Active Genes in Fungi.</title>
        <authorList>
            <consortium name="DOE Joint Genome Institute"/>
            <person name="Mondo S.J."/>
            <person name="Dannebaum R.O."/>
            <person name="Kuo R.C."/>
            <person name="Labutti K."/>
            <person name="Haridas S."/>
            <person name="Kuo A."/>
            <person name="Salamov A."/>
            <person name="Ahrendt S.R."/>
            <person name="Lipzen A."/>
            <person name="Sullivan W."/>
            <person name="Andreopoulos W.B."/>
            <person name="Clum A."/>
            <person name="Lindquist E."/>
            <person name="Daum C."/>
            <person name="Ramamoorthy G.K."/>
            <person name="Gryganskyi A."/>
            <person name="Culley D."/>
            <person name="Magnuson J.K."/>
            <person name="James T.Y."/>
            <person name="O'Malley M.A."/>
            <person name="Stajich J.E."/>
            <person name="Spatafora J.W."/>
            <person name="Visel A."/>
            <person name="Grigoriev I.V."/>
        </authorList>
    </citation>
    <scope>NUCLEOTIDE SEQUENCE [LARGE SCALE GENOMIC DNA]</scope>
    <source>
        <strain evidence="2 3">S4</strain>
    </source>
</reference>
<dbReference type="EMBL" id="MCFG01000165">
    <property type="protein sequence ID" value="ORX79750.1"/>
    <property type="molecule type" value="Genomic_DNA"/>
</dbReference>